<feature type="region of interest" description="Disordered" evidence="1">
    <location>
        <begin position="57"/>
        <end position="78"/>
    </location>
</feature>
<name>A0A538SLP6_UNCEI</name>
<gene>
    <name evidence="2" type="ORF">E6K72_09330</name>
</gene>
<evidence type="ECO:0000313" key="2">
    <source>
        <dbReference type="EMBL" id="TMQ52299.1"/>
    </source>
</evidence>
<proteinExistence type="predicted"/>
<comment type="caution">
    <text evidence="2">The sequence shown here is derived from an EMBL/GenBank/DDBJ whole genome shotgun (WGS) entry which is preliminary data.</text>
</comment>
<organism evidence="2 3">
    <name type="scientific">Eiseniibacteriota bacterium</name>
    <dbReference type="NCBI Taxonomy" id="2212470"/>
    <lineage>
        <taxon>Bacteria</taxon>
        <taxon>Candidatus Eiseniibacteriota</taxon>
    </lineage>
</organism>
<dbReference type="EMBL" id="VBOS01000326">
    <property type="protein sequence ID" value="TMQ52299.1"/>
    <property type="molecule type" value="Genomic_DNA"/>
</dbReference>
<accession>A0A538SLP6</accession>
<dbReference type="AlphaFoldDB" id="A0A538SLP6"/>
<sequence length="78" mass="8883">MRRSAWLIILVLGVLAVIAWIWPTIYRYDKIIVDQDTYIVRIHRITGHADILVPEQGWVPSEDPWDTGSSTTPGDGHT</sequence>
<feature type="compositionally biased region" description="Polar residues" evidence="1">
    <location>
        <begin position="67"/>
        <end position="78"/>
    </location>
</feature>
<dbReference type="Proteomes" id="UP000317716">
    <property type="component" value="Unassembled WGS sequence"/>
</dbReference>
<protein>
    <submittedName>
        <fullName evidence="2">Uncharacterized protein</fullName>
    </submittedName>
</protein>
<reference evidence="2 3" key="1">
    <citation type="journal article" date="2019" name="Nat. Microbiol.">
        <title>Mediterranean grassland soil C-N compound turnover is dependent on rainfall and depth, and is mediated by genomically divergent microorganisms.</title>
        <authorList>
            <person name="Diamond S."/>
            <person name="Andeer P.F."/>
            <person name="Li Z."/>
            <person name="Crits-Christoph A."/>
            <person name="Burstein D."/>
            <person name="Anantharaman K."/>
            <person name="Lane K.R."/>
            <person name="Thomas B.C."/>
            <person name="Pan C."/>
            <person name="Northen T.R."/>
            <person name="Banfield J.F."/>
        </authorList>
    </citation>
    <scope>NUCLEOTIDE SEQUENCE [LARGE SCALE GENOMIC DNA]</scope>
    <source>
        <strain evidence="2">WS_2</strain>
    </source>
</reference>
<evidence type="ECO:0000256" key="1">
    <source>
        <dbReference type="SAM" id="MobiDB-lite"/>
    </source>
</evidence>
<evidence type="ECO:0000313" key="3">
    <source>
        <dbReference type="Proteomes" id="UP000317716"/>
    </source>
</evidence>